<keyword evidence="7" id="KW-1185">Reference proteome</keyword>
<protein>
    <submittedName>
        <fullName evidence="6">LysR family transcriptional regulator</fullName>
    </submittedName>
</protein>
<gene>
    <name evidence="6" type="ORF">EYB31_29405</name>
</gene>
<evidence type="ECO:0000313" key="6">
    <source>
        <dbReference type="EMBL" id="TBL71499.1"/>
    </source>
</evidence>
<evidence type="ECO:0000256" key="4">
    <source>
        <dbReference type="ARBA" id="ARBA00023163"/>
    </source>
</evidence>
<dbReference type="Proteomes" id="UP000293142">
    <property type="component" value="Unassembled WGS sequence"/>
</dbReference>
<dbReference type="PANTHER" id="PTHR30419">
    <property type="entry name" value="HTH-TYPE TRANSCRIPTIONAL REGULATOR YBHD"/>
    <property type="match status" value="1"/>
</dbReference>
<evidence type="ECO:0000256" key="1">
    <source>
        <dbReference type="ARBA" id="ARBA00009437"/>
    </source>
</evidence>
<dbReference type="Gene3D" id="3.40.190.290">
    <property type="match status" value="1"/>
</dbReference>
<dbReference type="GO" id="GO:0005829">
    <property type="term" value="C:cytosol"/>
    <property type="evidence" value="ECO:0007669"/>
    <property type="project" value="TreeGrafter"/>
</dbReference>
<dbReference type="InterPro" id="IPR036390">
    <property type="entry name" value="WH_DNA-bd_sf"/>
</dbReference>
<dbReference type="PROSITE" id="PS50931">
    <property type="entry name" value="HTH_LYSR"/>
    <property type="match status" value="1"/>
</dbReference>
<dbReference type="GO" id="GO:0003700">
    <property type="term" value="F:DNA-binding transcription factor activity"/>
    <property type="evidence" value="ECO:0007669"/>
    <property type="project" value="InterPro"/>
</dbReference>
<dbReference type="InterPro" id="IPR036388">
    <property type="entry name" value="WH-like_DNA-bd_sf"/>
</dbReference>
<dbReference type="Pfam" id="PF03466">
    <property type="entry name" value="LysR_substrate"/>
    <property type="match status" value="1"/>
</dbReference>
<dbReference type="EMBL" id="SIRE01000025">
    <property type="protein sequence ID" value="TBL71499.1"/>
    <property type="molecule type" value="Genomic_DNA"/>
</dbReference>
<evidence type="ECO:0000313" key="7">
    <source>
        <dbReference type="Proteomes" id="UP000293142"/>
    </source>
</evidence>
<dbReference type="GO" id="GO:0003677">
    <property type="term" value="F:DNA binding"/>
    <property type="evidence" value="ECO:0007669"/>
    <property type="project" value="UniProtKB-KW"/>
</dbReference>
<name>A0A4Q9DGU7_9BACL</name>
<dbReference type="InterPro" id="IPR005119">
    <property type="entry name" value="LysR_subst-bd"/>
</dbReference>
<dbReference type="RefSeq" id="WP_131017075.1">
    <property type="nucleotide sequence ID" value="NZ_SIRE01000025.1"/>
</dbReference>
<dbReference type="Pfam" id="PF00126">
    <property type="entry name" value="HTH_1"/>
    <property type="match status" value="1"/>
</dbReference>
<dbReference type="FunFam" id="1.10.10.10:FF:000001">
    <property type="entry name" value="LysR family transcriptional regulator"/>
    <property type="match status" value="1"/>
</dbReference>
<feature type="domain" description="HTH lysR-type" evidence="5">
    <location>
        <begin position="1"/>
        <end position="56"/>
    </location>
</feature>
<evidence type="ECO:0000256" key="3">
    <source>
        <dbReference type="ARBA" id="ARBA00023125"/>
    </source>
</evidence>
<dbReference type="SUPFAM" id="SSF46785">
    <property type="entry name" value="Winged helix' DNA-binding domain"/>
    <property type="match status" value="1"/>
</dbReference>
<proteinExistence type="inferred from homology"/>
<dbReference type="SUPFAM" id="SSF53850">
    <property type="entry name" value="Periplasmic binding protein-like II"/>
    <property type="match status" value="1"/>
</dbReference>
<dbReference type="InterPro" id="IPR050950">
    <property type="entry name" value="HTH-type_LysR_regulators"/>
</dbReference>
<dbReference type="InterPro" id="IPR000847">
    <property type="entry name" value="LysR_HTH_N"/>
</dbReference>
<keyword evidence="4" id="KW-0804">Transcription</keyword>
<comment type="caution">
    <text evidence="6">The sequence shown here is derived from an EMBL/GenBank/DDBJ whole genome shotgun (WGS) entry which is preliminary data.</text>
</comment>
<dbReference type="PANTHER" id="PTHR30419:SF8">
    <property type="entry name" value="NITROGEN ASSIMILATION TRANSCRIPTIONAL ACTIVATOR-RELATED"/>
    <property type="match status" value="1"/>
</dbReference>
<organism evidence="6 7">
    <name type="scientific">Paenibacillus thalictri</name>
    <dbReference type="NCBI Taxonomy" id="2527873"/>
    <lineage>
        <taxon>Bacteria</taxon>
        <taxon>Bacillati</taxon>
        <taxon>Bacillota</taxon>
        <taxon>Bacilli</taxon>
        <taxon>Bacillales</taxon>
        <taxon>Paenibacillaceae</taxon>
        <taxon>Paenibacillus</taxon>
    </lineage>
</organism>
<keyword evidence="2" id="KW-0805">Transcription regulation</keyword>
<accession>A0A4Q9DGU7</accession>
<dbReference type="Gene3D" id="1.10.10.10">
    <property type="entry name" value="Winged helix-like DNA-binding domain superfamily/Winged helix DNA-binding domain"/>
    <property type="match status" value="1"/>
</dbReference>
<dbReference type="OrthoDB" id="2659059at2"/>
<evidence type="ECO:0000256" key="2">
    <source>
        <dbReference type="ARBA" id="ARBA00023015"/>
    </source>
</evidence>
<dbReference type="CDD" id="cd05466">
    <property type="entry name" value="PBP2_LTTR_substrate"/>
    <property type="match status" value="1"/>
</dbReference>
<keyword evidence="3" id="KW-0238">DNA-binding</keyword>
<evidence type="ECO:0000259" key="5">
    <source>
        <dbReference type="PROSITE" id="PS50931"/>
    </source>
</evidence>
<sequence>MENIDFFIVVVEQQSLNKASQVLNLSQPALSRKIMKLEEELGTQLFARKGKKLEITRAGEICYEHAREMRQLERKLRASIEQFKSADQPGSITIGASLTTLQSTLPDLITLYTKDHPNTDIKAITGKTHEIVSLVKDKKVDIGLVASKIEQPGLSCVPLFDDHLCLVLPAGHAFTDMRALAVQDLHNLPMILFSRGTWYRVLMDDLFHRFEIYPDVKMEIDSFEAIVRLVSTCKTATLLPKSYLRRTLADENEIVVRSLTELEQTKRTTSLLFADESGDYPIAKRFIMKAEQHFSGIQS</sequence>
<reference evidence="6 7" key="1">
    <citation type="submission" date="2019-02" db="EMBL/GenBank/DDBJ databases">
        <title>Paenibacillus sp. nov., isolated from surface-sterilized tissue of Thalictrum simplex L.</title>
        <authorList>
            <person name="Tuo L."/>
        </authorList>
    </citation>
    <scope>NUCLEOTIDE SEQUENCE [LARGE SCALE GENOMIC DNA]</scope>
    <source>
        <strain evidence="6 7">N2SHLJ1</strain>
    </source>
</reference>
<dbReference type="AlphaFoldDB" id="A0A4Q9DGU7"/>
<dbReference type="PRINTS" id="PR00039">
    <property type="entry name" value="HTHLYSR"/>
</dbReference>
<comment type="similarity">
    <text evidence="1">Belongs to the LysR transcriptional regulatory family.</text>
</comment>